<dbReference type="InterPro" id="IPR020846">
    <property type="entry name" value="MFS_dom"/>
</dbReference>
<organism evidence="4 5">
    <name type="scientific">Aplysia californica</name>
    <name type="common">California sea hare</name>
    <dbReference type="NCBI Taxonomy" id="6500"/>
    <lineage>
        <taxon>Eukaryota</taxon>
        <taxon>Metazoa</taxon>
        <taxon>Spiralia</taxon>
        <taxon>Lophotrochozoa</taxon>
        <taxon>Mollusca</taxon>
        <taxon>Gastropoda</taxon>
        <taxon>Heterobranchia</taxon>
        <taxon>Euthyneura</taxon>
        <taxon>Tectipleura</taxon>
        <taxon>Aplysiida</taxon>
        <taxon>Aplysioidea</taxon>
        <taxon>Aplysiidae</taxon>
        <taxon>Aplysia</taxon>
    </lineage>
</organism>
<evidence type="ECO:0000256" key="2">
    <source>
        <dbReference type="SAM" id="Phobius"/>
    </source>
</evidence>
<dbReference type="GeneID" id="101850167"/>
<protein>
    <submittedName>
        <fullName evidence="5">Uncharacterized protein LOC101850167</fullName>
    </submittedName>
</protein>
<keyword evidence="2" id="KW-0812">Transmembrane</keyword>
<dbReference type="InterPro" id="IPR011701">
    <property type="entry name" value="MFS"/>
</dbReference>
<evidence type="ECO:0000313" key="5">
    <source>
        <dbReference type="RefSeq" id="XP_035825552.1"/>
    </source>
</evidence>
<dbReference type="PANTHER" id="PTHR11360">
    <property type="entry name" value="MONOCARBOXYLATE TRANSPORTER"/>
    <property type="match status" value="1"/>
</dbReference>
<reference evidence="5" key="1">
    <citation type="submission" date="2025-08" db="UniProtKB">
        <authorList>
            <consortium name="RefSeq"/>
        </authorList>
    </citation>
    <scope>IDENTIFICATION</scope>
</reference>
<evidence type="ECO:0000256" key="1">
    <source>
        <dbReference type="ARBA" id="ARBA00004141"/>
    </source>
</evidence>
<dbReference type="PROSITE" id="PS50850">
    <property type="entry name" value="MFS"/>
    <property type="match status" value="1"/>
</dbReference>
<feature type="domain" description="Major facilitator superfamily (MFS) profile" evidence="3">
    <location>
        <begin position="358"/>
        <end position="505"/>
    </location>
</feature>
<feature type="transmembrane region" description="Helical" evidence="2">
    <location>
        <begin position="117"/>
        <end position="138"/>
    </location>
</feature>
<feature type="transmembrane region" description="Helical" evidence="2">
    <location>
        <begin position="37"/>
        <end position="56"/>
    </location>
</feature>
<dbReference type="InterPro" id="IPR050327">
    <property type="entry name" value="Proton-linked_MCT"/>
</dbReference>
<feature type="transmembrane region" description="Helical" evidence="2">
    <location>
        <begin position="425"/>
        <end position="441"/>
    </location>
</feature>
<keyword evidence="2" id="KW-0472">Membrane</keyword>
<dbReference type="InterPro" id="IPR036259">
    <property type="entry name" value="MFS_trans_sf"/>
</dbReference>
<gene>
    <name evidence="5" type="primary">LOC101850167</name>
</gene>
<feature type="transmembrane region" description="Helical" evidence="2">
    <location>
        <begin position="76"/>
        <end position="97"/>
    </location>
</feature>
<evidence type="ECO:0000313" key="4">
    <source>
        <dbReference type="Proteomes" id="UP000694888"/>
    </source>
</evidence>
<feature type="transmembrane region" description="Helical" evidence="2">
    <location>
        <begin position="396"/>
        <end position="418"/>
    </location>
</feature>
<dbReference type="Gene3D" id="1.20.1250.20">
    <property type="entry name" value="MFS general substrate transporter like domains"/>
    <property type="match status" value="1"/>
</dbReference>
<name>A0ABM1VT10_APLCA</name>
<dbReference type="Pfam" id="PF07690">
    <property type="entry name" value="MFS_1"/>
    <property type="match status" value="1"/>
</dbReference>
<comment type="subcellular location">
    <subcellularLocation>
        <location evidence="1">Membrane</location>
        <topology evidence="1">Multi-pass membrane protein</topology>
    </subcellularLocation>
</comment>
<dbReference type="Proteomes" id="UP000694888">
    <property type="component" value="Unplaced"/>
</dbReference>
<keyword evidence="2" id="KW-1133">Transmembrane helix</keyword>
<dbReference type="SUPFAM" id="SSF103473">
    <property type="entry name" value="MFS general substrate transporter"/>
    <property type="match status" value="1"/>
</dbReference>
<accession>A0ABM1VT10</accession>
<feature type="transmembrane region" description="Helical" evidence="2">
    <location>
        <begin position="447"/>
        <end position="472"/>
    </location>
</feature>
<sequence>MEGGVWGLVTILSAFMIQVLTFGTTASIGVYNVELLSFFPGSTVGVSLIGSINLGLYMGSGPIVSFLMTKFSHRRIALCGSGLVVVGLLGMPLLPYIPTMCLSFGVLAVRLRLYSSWKGSFIVVAGLNLHLFICAALLHEPPVTPVPTHCSRHQVKELKDTSLTDSHDYSKVVIRKNRACLHEDITELAEMKAVSSRDSNYDSFGVDLSQLDYIDKLSMRTDKSSVDNFSHKMAHSGSSFSHKLRHSTSLSCQDNVRRDSHCNTRKISTDDENLHLIDEKSVNFLGILYSSLSDSSLFAVGSRGSSIIVLDNHVTSLQSSYIQDAIKSIPEAGEDTPEHTTPQPPRSSRHVYIFTNYGFNIYFLSNILWNAGYAIIQAFAPEFLREKGLTLMEAAWLSGAFGLACFIGGVLGGVFGNLKCVSRHGLYTAANIVMGVVTIAFPSIQRFAVYTSCLVLAGFAFGIVLGLLLVLLTDIIGVESLGNGLGYLMLSNGLGTFTGPPVASK</sequence>
<feature type="transmembrane region" description="Helical" evidence="2">
    <location>
        <begin position="7"/>
        <end position="31"/>
    </location>
</feature>
<evidence type="ECO:0000259" key="3">
    <source>
        <dbReference type="PROSITE" id="PS50850"/>
    </source>
</evidence>
<keyword evidence="4" id="KW-1185">Reference proteome</keyword>
<dbReference type="PANTHER" id="PTHR11360:SF284">
    <property type="entry name" value="EG:103B4.3 PROTEIN-RELATED"/>
    <property type="match status" value="1"/>
</dbReference>
<dbReference type="RefSeq" id="XP_035825552.1">
    <property type="nucleotide sequence ID" value="XM_035969659.1"/>
</dbReference>
<feature type="transmembrane region" description="Helical" evidence="2">
    <location>
        <begin position="351"/>
        <end position="376"/>
    </location>
</feature>
<proteinExistence type="predicted"/>